<sequence>MNKSLITAAAIFTLAATGASAGDLKPKTGHTIHLGNVHGAAYYTVEDQGLRLVATVADGEAGNPVRFVSTLSDGQTMVIEIPQASSQRSQELTFRRVGDHVVVESSSDLRAALTD</sequence>
<feature type="signal peptide" evidence="1">
    <location>
        <begin position="1"/>
        <end position="21"/>
    </location>
</feature>
<keyword evidence="1" id="KW-0732">Signal</keyword>
<dbReference type="RefSeq" id="WP_268882748.1">
    <property type="nucleotide sequence ID" value="NZ_CP114029.1"/>
</dbReference>
<dbReference type="Proteomes" id="UP001164020">
    <property type="component" value="Chromosome"/>
</dbReference>
<proteinExistence type="predicted"/>
<dbReference type="EMBL" id="CP114029">
    <property type="protein sequence ID" value="WAP70279.1"/>
    <property type="molecule type" value="Genomic_DNA"/>
</dbReference>
<evidence type="ECO:0000313" key="2">
    <source>
        <dbReference type="EMBL" id="WAP70279.1"/>
    </source>
</evidence>
<name>A0ABY7C5H5_9HYPH</name>
<reference evidence="2" key="1">
    <citation type="submission" date="2022-12" db="EMBL/GenBank/DDBJ databases">
        <title>Jiella pelagia sp. nov., isolated from phosphonate enriched culture of Northwest Pacific surface seawater.</title>
        <authorList>
            <person name="Shin D.Y."/>
            <person name="Hwang C.Y."/>
        </authorList>
    </citation>
    <scope>NUCLEOTIDE SEQUENCE</scope>
    <source>
        <strain evidence="2">HL-NP1</strain>
    </source>
</reference>
<organism evidence="2 3">
    <name type="scientific">Jiella pelagia</name>
    <dbReference type="NCBI Taxonomy" id="2986949"/>
    <lineage>
        <taxon>Bacteria</taxon>
        <taxon>Pseudomonadati</taxon>
        <taxon>Pseudomonadota</taxon>
        <taxon>Alphaproteobacteria</taxon>
        <taxon>Hyphomicrobiales</taxon>
        <taxon>Aurantimonadaceae</taxon>
        <taxon>Jiella</taxon>
    </lineage>
</organism>
<evidence type="ECO:0000256" key="1">
    <source>
        <dbReference type="SAM" id="SignalP"/>
    </source>
</evidence>
<protein>
    <submittedName>
        <fullName evidence="2">Uncharacterized protein</fullName>
    </submittedName>
</protein>
<keyword evidence="3" id="KW-1185">Reference proteome</keyword>
<feature type="chain" id="PRO_5047155259" evidence="1">
    <location>
        <begin position="22"/>
        <end position="115"/>
    </location>
</feature>
<gene>
    <name evidence="2" type="ORF">OH818_09385</name>
</gene>
<evidence type="ECO:0000313" key="3">
    <source>
        <dbReference type="Proteomes" id="UP001164020"/>
    </source>
</evidence>
<accession>A0ABY7C5H5</accession>